<accession>A0ABQ1F4J3</accession>
<comment type="caution">
    <text evidence="1">The sequence shown here is derived from an EMBL/GenBank/DDBJ whole genome shotgun (WGS) entry which is preliminary data.</text>
</comment>
<dbReference type="EMBL" id="BMID01000001">
    <property type="protein sequence ID" value="GFZ99243.1"/>
    <property type="molecule type" value="Genomic_DNA"/>
</dbReference>
<reference evidence="2" key="1">
    <citation type="journal article" date="2019" name="Int. J. Syst. Evol. Microbiol.">
        <title>The Global Catalogue of Microorganisms (GCM) 10K type strain sequencing project: providing services to taxonomists for standard genome sequencing and annotation.</title>
        <authorList>
            <consortium name="The Broad Institute Genomics Platform"/>
            <consortium name="The Broad Institute Genome Sequencing Center for Infectious Disease"/>
            <person name="Wu L."/>
            <person name="Ma J."/>
        </authorList>
    </citation>
    <scope>NUCLEOTIDE SEQUENCE [LARGE SCALE GENOMIC DNA]</scope>
    <source>
        <strain evidence="2">CGMCC 1.15297</strain>
    </source>
</reference>
<keyword evidence="2" id="KW-1185">Reference proteome</keyword>
<gene>
    <name evidence="1" type="ORF">GCM10010923_04430</name>
</gene>
<proteinExistence type="predicted"/>
<evidence type="ECO:0000313" key="2">
    <source>
        <dbReference type="Proteomes" id="UP000603317"/>
    </source>
</evidence>
<dbReference type="RefSeq" id="WP_188641148.1">
    <property type="nucleotide sequence ID" value="NZ_BMID01000001.1"/>
</dbReference>
<name>A0ABQ1F4J3_9SPHN</name>
<sequence length="298" mass="33241">MPRVIACEEEGVIGLDQCVDALARDGFDPRVEESLMLAALHLRQLGNDRRFLGDLIARELADRESVPDAQSYGPQSIVLSPAQSGAFLRANIWPSETDQPLVASGRAAFQYDLPHDHNFNFLTLGYFGPGYRSEYWEYDYEAAIGYREQRVPLVPKGRQQLTPGKLMLYRAHVDIHRQLPPESMSVSLNVMHVDGACGWLDQYAFDVERGTISDRLGAGSSEAFIRIAVSLQSEAACDLAERFGRTHPSDRMRYACWEARAAVAQNETARDALWREAEGAGSLLVAKEAARRRRELAG</sequence>
<dbReference type="Proteomes" id="UP000603317">
    <property type="component" value="Unassembled WGS sequence"/>
</dbReference>
<protein>
    <recommendedName>
        <fullName evidence="3">Transposase</fullName>
    </recommendedName>
</protein>
<evidence type="ECO:0008006" key="3">
    <source>
        <dbReference type="Google" id="ProtNLM"/>
    </source>
</evidence>
<organism evidence="1 2">
    <name type="scientific">Blastomonas marina</name>
    <dbReference type="NCBI Taxonomy" id="1867408"/>
    <lineage>
        <taxon>Bacteria</taxon>
        <taxon>Pseudomonadati</taxon>
        <taxon>Pseudomonadota</taxon>
        <taxon>Alphaproteobacteria</taxon>
        <taxon>Sphingomonadales</taxon>
        <taxon>Sphingomonadaceae</taxon>
        <taxon>Blastomonas</taxon>
    </lineage>
</organism>
<evidence type="ECO:0000313" key="1">
    <source>
        <dbReference type="EMBL" id="GFZ99243.1"/>
    </source>
</evidence>